<dbReference type="SUPFAM" id="SSF50993">
    <property type="entry name" value="Peptidase/esterase 'gauge' domain"/>
    <property type="match status" value="1"/>
</dbReference>
<dbReference type="Gene3D" id="2.130.10.120">
    <property type="entry name" value="Prolyl oligopeptidase, N-terminal domain"/>
    <property type="match status" value="1"/>
</dbReference>
<dbReference type="PANTHER" id="PTHR11757">
    <property type="entry name" value="PROTEASE FAMILY S9A OLIGOPEPTIDASE"/>
    <property type="match status" value="1"/>
</dbReference>
<keyword evidence="3" id="KW-0378">Hydrolase</keyword>
<keyword evidence="4" id="KW-0720">Serine protease</keyword>
<dbReference type="FunFam" id="3.40.50.1820:FF:000005">
    <property type="entry name" value="Prolyl endopeptidase"/>
    <property type="match status" value="1"/>
</dbReference>
<gene>
    <name evidence="7" type="ORF">KS2013_1483</name>
</gene>
<dbReference type="RefSeq" id="WP_083217873.1">
    <property type="nucleotide sequence ID" value="NZ_CP012418.1"/>
</dbReference>
<evidence type="ECO:0000313" key="7">
    <source>
        <dbReference type="EMBL" id="AOE50195.1"/>
    </source>
</evidence>
<dbReference type="AlphaFoldDB" id="A0A1B3BBM4"/>
<dbReference type="InterPro" id="IPR023302">
    <property type="entry name" value="Pept_S9A_N"/>
</dbReference>
<dbReference type="PANTHER" id="PTHR11757:SF19">
    <property type="entry name" value="PROLYL ENDOPEPTIDASE-LIKE"/>
    <property type="match status" value="1"/>
</dbReference>
<accession>A0A1B3BBM4</accession>
<evidence type="ECO:0000313" key="8">
    <source>
        <dbReference type="Proteomes" id="UP000094147"/>
    </source>
</evidence>
<evidence type="ECO:0000256" key="1">
    <source>
        <dbReference type="ARBA" id="ARBA00005228"/>
    </source>
</evidence>
<dbReference type="Proteomes" id="UP000094147">
    <property type="component" value="Chromosome"/>
</dbReference>
<dbReference type="PRINTS" id="PR00862">
    <property type="entry name" value="PROLIGOPTASE"/>
</dbReference>
<dbReference type="InterPro" id="IPR029058">
    <property type="entry name" value="AB_hydrolase_fold"/>
</dbReference>
<dbReference type="KEGG" id="ksd:KS2013_1483"/>
<dbReference type="PATRIC" id="fig|1144748.3.peg.1494"/>
<feature type="domain" description="Peptidase S9 prolyl oligopeptidase catalytic" evidence="5">
    <location>
        <begin position="507"/>
        <end position="723"/>
    </location>
</feature>
<dbReference type="EMBL" id="CP012418">
    <property type="protein sequence ID" value="AOE50195.1"/>
    <property type="molecule type" value="Genomic_DNA"/>
</dbReference>
<organism evidence="7 8">
    <name type="scientific">Kangiella sediminilitoris</name>
    <dbReference type="NCBI Taxonomy" id="1144748"/>
    <lineage>
        <taxon>Bacteria</taxon>
        <taxon>Pseudomonadati</taxon>
        <taxon>Pseudomonadota</taxon>
        <taxon>Gammaproteobacteria</taxon>
        <taxon>Kangiellales</taxon>
        <taxon>Kangiellaceae</taxon>
        <taxon>Kangiella</taxon>
    </lineage>
</organism>
<sequence>MKYLLAFVSVILLLVGIYFIGNKVPQKQNNTASTNINMAKGPTPPIAKKEPHEISIHGDTRIDNYYWMRDDSRTDPEIIAHLTAENDYKEAMLAGTKELQQELYDEIVGRIEKDKSTVPYQLDNYYYYTRFEPAQEYPVYARKKDGLDNNEQILLNVNELAKGHDYFNVAATEVSPDHSLLAYSHDSVGRRIYTIRIKDIASEKLLEDTLKNTSGNLVWANDNKTIFYIKKDPQTLLGYQVYRHTLGTPQATDVLVYEETDSSFYTSLSKSLDGTLIKIGHYSTETKGQSLLDANQPNGKFEHFYPLQEGHEYTVSKSGQSYYILTNKDAKNFRLMKADESSRLNFNQWEEVIPHREDTQLTGVIAFKDFIAVTERQNGLIKIRVMGINNSSSRFVEFNDPAYSAGFGTNKNFSSKTLRYEYSSLTTPNSIYDFNMETGRNELLKQDKVLGEFNPADYNSERLFITARDNTKVPVSLVYKKQKFSRDGTNPLYQYGYGSYGATMDPRFRSNWLSLLDRGFVVAIAHVRGSQMLGRQWYEDGKMFHKINTFTDFIDVTDSLVDKKYAARDKVFIAGGSAGGLLMGAVINMAPEKYRGVAAHVPFVDVVTTMLDESIPLTTNEFDEWGNPKNEDSYEYMLSYSPYDNVKKQDYPNLLVTTGLHDSQVQYFEPMKWVAKLREYKTDNNMLLMHTNMEAGHGGASGRFERLKQTAMEYAFFLDILNSEK</sequence>
<feature type="domain" description="Peptidase S9A N-terminal" evidence="6">
    <location>
        <begin position="44"/>
        <end position="446"/>
    </location>
</feature>
<dbReference type="InterPro" id="IPR001375">
    <property type="entry name" value="Peptidase_S9_cat"/>
</dbReference>
<dbReference type="InterPro" id="IPR002470">
    <property type="entry name" value="Peptidase_S9A"/>
</dbReference>
<dbReference type="GO" id="GO:0006508">
    <property type="term" value="P:proteolysis"/>
    <property type="evidence" value="ECO:0007669"/>
    <property type="project" value="UniProtKB-KW"/>
</dbReference>
<dbReference type="Pfam" id="PF00326">
    <property type="entry name" value="Peptidase_S9"/>
    <property type="match status" value="1"/>
</dbReference>
<evidence type="ECO:0000259" key="6">
    <source>
        <dbReference type="Pfam" id="PF02897"/>
    </source>
</evidence>
<evidence type="ECO:0000259" key="5">
    <source>
        <dbReference type="Pfam" id="PF00326"/>
    </source>
</evidence>
<reference evidence="8" key="1">
    <citation type="submission" date="2015-08" db="EMBL/GenBank/DDBJ databases">
        <authorList>
            <person name="Kim K.M."/>
        </authorList>
    </citation>
    <scope>NUCLEOTIDE SEQUENCE [LARGE SCALE GENOMIC DNA]</scope>
    <source>
        <strain evidence="8">KCTC 23892</strain>
    </source>
</reference>
<proteinExistence type="inferred from homology"/>
<comment type="similarity">
    <text evidence="1">Belongs to the peptidase S9A family.</text>
</comment>
<dbReference type="STRING" id="1144748.KS2013_1483"/>
<name>A0A1B3BBM4_9GAMM</name>
<evidence type="ECO:0000256" key="3">
    <source>
        <dbReference type="ARBA" id="ARBA00022801"/>
    </source>
</evidence>
<protein>
    <submittedName>
        <fullName evidence="7">Protease</fullName>
    </submittedName>
</protein>
<evidence type="ECO:0000256" key="4">
    <source>
        <dbReference type="ARBA" id="ARBA00022825"/>
    </source>
</evidence>
<keyword evidence="2 7" id="KW-0645">Protease</keyword>
<dbReference type="Pfam" id="PF02897">
    <property type="entry name" value="Peptidase_S9_N"/>
    <property type="match status" value="1"/>
</dbReference>
<dbReference type="Gene3D" id="3.40.50.1820">
    <property type="entry name" value="alpha/beta hydrolase"/>
    <property type="match status" value="1"/>
</dbReference>
<dbReference type="GO" id="GO:0004252">
    <property type="term" value="F:serine-type endopeptidase activity"/>
    <property type="evidence" value="ECO:0007669"/>
    <property type="project" value="InterPro"/>
</dbReference>
<evidence type="ECO:0000256" key="2">
    <source>
        <dbReference type="ARBA" id="ARBA00022670"/>
    </source>
</evidence>
<dbReference type="SUPFAM" id="SSF53474">
    <property type="entry name" value="alpha/beta-Hydrolases"/>
    <property type="match status" value="1"/>
</dbReference>
<keyword evidence="8" id="KW-1185">Reference proteome</keyword>
<dbReference type="InterPro" id="IPR051543">
    <property type="entry name" value="Serine_Peptidase_S9A"/>
</dbReference>
<dbReference type="OrthoDB" id="9801421at2"/>